<evidence type="ECO:0000256" key="4">
    <source>
        <dbReference type="ARBA" id="ARBA00022692"/>
    </source>
</evidence>
<dbReference type="InterPro" id="IPR027417">
    <property type="entry name" value="P-loop_NTPase"/>
</dbReference>
<sequence length="605" mass="69847">MHKIFSIRQSLVNVFGNLRKLLVISWNEDKFLTFGYMASSGMGAFFPIAASYVFKLFIDEIISSKGVSVDIPIILIALLASRYLIDASWDFVMWVVRGIYFDFLFRYKFQNILNYIYYKKVVFLDLEHFENPKIQDLMTKAQDTFTWKLPNFFRGFASLLNNMISYVVSFIILIPFGVQIPALMSLVTIPQLFLRAKYGRLQWSIYGSGAPEVRKLWYLSWLLREKRSVVEARIFQSNRSLLKKFRKTQKYLYELNKKPVVEFMRAVMVPQVVKYGVLFIFAYSKIPEVLNQSMSVGDFTFFVSLLDRVTNSATDMILNFGEMYEDNLYVNHYFEVLNLPRLVNVAQIPVEIDFRKPPKIEFKDVSFIYPGTDKYVLKDVNFSISPSENIAIVGANGAGKTTIVKLLCRFYDVTKGEILVNGINIKDLDLKSWYRSIGTLFQEFMHYDFTVKENIMLGNPGVRDNELVLLAAKQSGAEDFIKDLPQKYDQLLGRQFEGGVELSQGQWQKIAIARAFYEGAPILILDEPTSAIDAESEYEIFQNLNKYYKDKTLFLISHRFSTVRNADKIIVLKDGEISESGGHEELLAIDGTYARMFKKQALGYQ</sequence>
<dbReference type="InterPro" id="IPR003593">
    <property type="entry name" value="AAA+_ATPase"/>
</dbReference>
<dbReference type="SUPFAM" id="SSF52540">
    <property type="entry name" value="P-loop containing nucleoside triphosphate hydrolases"/>
    <property type="match status" value="1"/>
</dbReference>
<protein>
    <submittedName>
        <fullName evidence="11">ABC transporter, ATP-binding/permease protein</fullName>
    </submittedName>
</protein>
<gene>
    <name evidence="11" type="ORF">UT19_C0004G0107</name>
</gene>
<evidence type="ECO:0000256" key="6">
    <source>
        <dbReference type="ARBA" id="ARBA00022840"/>
    </source>
</evidence>
<feature type="transmembrane region" description="Helical" evidence="9">
    <location>
        <begin position="66"/>
        <end position="85"/>
    </location>
</feature>
<evidence type="ECO:0000256" key="1">
    <source>
        <dbReference type="ARBA" id="ARBA00004651"/>
    </source>
</evidence>
<dbReference type="Gene3D" id="1.20.1560.10">
    <property type="entry name" value="ABC transporter type 1, transmembrane domain"/>
    <property type="match status" value="1"/>
</dbReference>
<dbReference type="InterPro" id="IPR017871">
    <property type="entry name" value="ABC_transporter-like_CS"/>
</dbReference>
<evidence type="ECO:0000313" key="12">
    <source>
        <dbReference type="Proteomes" id="UP000034932"/>
    </source>
</evidence>
<keyword evidence="7 9" id="KW-1133">Transmembrane helix</keyword>
<dbReference type="Proteomes" id="UP000034932">
    <property type="component" value="Unassembled WGS sequence"/>
</dbReference>
<reference evidence="11 12" key="1">
    <citation type="journal article" date="2015" name="Nature">
        <title>rRNA introns, odd ribosomes, and small enigmatic genomes across a large radiation of phyla.</title>
        <authorList>
            <person name="Brown C.T."/>
            <person name="Hug L.A."/>
            <person name="Thomas B.C."/>
            <person name="Sharon I."/>
            <person name="Castelle C.J."/>
            <person name="Singh A."/>
            <person name="Wilkins M.J."/>
            <person name="Williams K.H."/>
            <person name="Banfield J.F."/>
        </authorList>
    </citation>
    <scope>NUCLEOTIDE SEQUENCE [LARGE SCALE GENOMIC DNA]</scope>
</reference>
<dbReference type="EMBL" id="LBVW01000004">
    <property type="protein sequence ID" value="KKQ94146.1"/>
    <property type="molecule type" value="Genomic_DNA"/>
</dbReference>
<feature type="domain" description="ABC transporter" evidence="10">
    <location>
        <begin position="360"/>
        <end position="599"/>
    </location>
</feature>
<accession>A0A0G0PXN3</accession>
<keyword evidence="3" id="KW-1003">Cell membrane</keyword>
<name>A0A0G0PXN3_9BACT</name>
<dbReference type="FunFam" id="3.40.50.300:FF:000221">
    <property type="entry name" value="Multidrug ABC transporter ATP-binding protein"/>
    <property type="match status" value="1"/>
</dbReference>
<evidence type="ECO:0000256" key="2">
    <source>
        <dbReference type="ARBA" id="ARBA00022448"/>
    </source>
</evidence>
<dbReference type="PANTHER" id="PTHR43394:SF1">
    <property type="entry name" value="ATP-BINDING CASSETTE SUB-FAMILY B MEMBER 10, MITOCHONDRIAL"/>
    <property type="match status" value="1"/>
</dbReference>
<evidence type="ECO:0000256" key="5">
    <source>
        <dbReference type="ARBA" id="ARBA00022741"/>
    </source>
</evidence>
<organism evidence="11 12">
    <name type="scientific">Candidatus Woesebacteria bacterium GW2011_GWB1_39_10b</name>
    <dbReference type="NCBI Taxonomy" id="1618573"/>
    <lineage>
        <taxon>Bacteria</taxon>
        <taxon>Candidatus Woeseibacteriota</taxon>
    </lineage>
</organism>
<dbReference type="Pfam" id="PF00005">
    <property type="entry name" value="ABC_tran"/>
    <property type="match status" value="1"/>
</dbReference>
<evidence type="ECO:0000256" key="9">
    <source>
        <dbReference type="SAM" id="Phobius"/>
    </source>
</evidence>
<keyword evidence="8 9" id="KW-0472">Membrane</keyword>
<dbReference type="InterPro" id="IPR003439">
    <property type="entry name" value="ABC_transporter-like_ATP-bd"/>
</dbReference>
<evidence type="ECO:0000256" key="8">
    <source>
        <dbReference type="ARBA" id="ARBA00023136"/>
    </source>
</evidence>
<dbReference type="InterPro" id="IPR036640">
    <property type="entry name" value="ABC1_TM_sf"/>
</dbReference>
<dbReference type="SMART" id="SM00382">
    <property type="entry name" value="AAA"/>
    <property type="match status" value="1"/>
</dbReference>
<keyword evidence="4 9" id="KW-0812">Transmembrane</keyword>
<feature type="transmembrane region" description="Helical" evidence="9">
    <location>
        <begin position="31"/>
        <end position="54"/>
    </location>
</feature>
<dbReference type="PROSITE" id="PS50893">
    <property type="entry name" value="ABC_TRANSPORTER_2"/>
    <property type="match status" value="1"/>
</dbReference>
<dbReference type="Gene3D" id="3.40.50.300">
    <property type="entry name" value="P-loop containing nucleotide triphosphate hydrolases"/>
    <property type="match status" value="1"/>
</dbReference>
<dbReference type="STRING" id="1618573.UT19_C0004G0107"/>
<dbReference type="InterPro" id="IPR039421">
    <property type="entry name" value="Type_1_exporter"/>
</dbReference>
<evidence type="ECO:0000256" key="7">
    <source>
        <dbReference type="ARBA" id="ARBA00022989"/>
    </source>
</evidence>
<evidence type="ECO:0000256" key="3">
    <source>
        <dbReference type="ARBA" id="ARBA00022475"/>
    </source>
</evidence>
<keyword evidence="5" id="KW-0547">Nucleotide-binding</keyword>
<evidence type="ECO:0000313" key="11">
    <source>
        <dbReference type="EMBL" id="KKQ94146.1"/>
    </source>
</evidence>
<dbReference type="SUPFAM" id="SSF90123">
    <property type="entry name" value="ABC transporter transmembrane region"/>
    <property type="match status" value="1"/>
</dbReference>
<dbReference type="PANTHER" id="PTHR43394">
    <property type="entry name" value="ATP-DEPENDENT PERMEASE MDL1, MITOCHONDRIAL"/>
    <property type="match status" value="1"/>
</dbReference>
<dbReference type="GO" id="GO:0016887">
    <property type="term" value="F:ATP hydrolysis activity"/>
    <property type="evidence" value="ECO:0007669"/>
    <property type="project" value="InterPro"/>
</dbReference>
<dbReference type="AlphaFoldDB" id="A0A0G0PXN3"/>
<comment type="caution">
    <text evidence="11">The sequence shown here is derived from an EMBL/GenBank/DDBJ whole genome shotgun (WGS) entry which is preliminary data.</text>
</comment>
<dbReference type="PROSITE" id="PS00211">
    <property type="entry name" value="ABC_TRANSPORTER_1"/>
    <property type="match status" value="1"/>
</dbReference>
<dbReference type="GO" id="GO:0005524">
    <property type="term" value="F:ATP binding"/>
    <property type="evidence" value="ECO:0007669"/>
    <property type="project" value="UniProtKB-KW"/>
</dbReference>
<keyword evidence="2" id="KW-0813">Transport</keyword>
<comment type="subcellular location">
    <subcellularLocation>
        <location evidence="1">Cell membrane</location>
        <topology evidence="1">Multi-pass membrane protein</topology>
    </subcellularLocation>
</comment>
<evidence type="ECO:0000259" key="10">
    <source>
        <dbReference type="PROSITE" id="PS50893"/>
    </source>
</evidence>
<dbReference type="GO" id="GO:0015421">
    <property type="term" value="F:ABC-type oligopeptide transporter activity"/>
    <property type="evidence" value="ECO:0007669"/>
    <property type="project" value="TreeGrafter"/>
</dbReference>
<feature type="transmembrane region" description="Helical" evidence="9">
    <location>
        <begin position="163"/>
        <end position="187"/>
    </location>
</feature>
<keyword evidence="6 11" id="KW-0067">ATP-binding</keyword>
<dbReference type="PATRIC" id="fig|1618573.3.peg.402"/>
<dbReference type="GO" id="GO:0005886">
    <property type="term" value="C:plasma membrane"/>
    <property type="evidence" value="ECO:0007669"/>
    <property type="project" value="UniProtKB-SubCell"/>
</dbReference>
<proteinExistence type="predicted"/>